<feature type="domain" description="Cupin type-2" evidence="2">
    <location>
        <begin position="98"/>
        <end position="159"/>
    </location>
</feature>
<dbReference type="EMBL" id="QOQF01000010">
    <property type="protein sequence ID" value="RCL77292.1"/>
    <property type="molecule type" value="Genomic_DNA"/>
</dbReference>
<evidence type="ECO:0000256" key="1">
    <source>
        <dbReference type="ARBA" id="ARBA00022723"/>
    </source>
</evidence>
<dbReference type="Proteomes" id="UP000252132">
    <property type="component" value="Unassembled WGS sequence"/>
</dbReference>
<dbReference type="Gene3D" id="2.60.120.10">
    <property type="entry name" value="Jelly Rolls"/>
    <property type="match status" value="2"/>
</dbReference>
<dbReference type="InterPro" id="IPR051610">
    <property type="entry name" value="GPI/OXD"/>
</dbReference>
<dbReference type="AlphaFoldDB" id="A0A368DZL1"/>
<organism evidence="3 4">
    <name type="scientific">PS1 clade bacterium</name>
    <dbReference type="NCBI Taxonomy" id="2175152"/>
    <lineage>
        <taxon>Bacteria</taxon>
        <taxon>Pseudomonadati</taxon>
        <taxon>Pseudomonadota</taxon>
        <taxon>Alphaproteobacteria</taxon>
        <taxon>PS1 clade</taxon>
    </lineage>
</organism>
<accession>A0A368DZL1</accession>
<evidence type="ECO:0000259" key="2">
    <source>
        <dbReference type="Pfam" id="PF07883"/>
    </source>
</evidence>
<evidence type="ECO:0000313" key="4">
    <source>
        <dbReference type="Proteomes" id="UP000252132"/>
    </source>
</evidence>
<gene>
    <name evidence="3" type="ORF">DBW69_03790</name>
</gene>
<evidence type="ECO:0000313" key="3">
    <source>
        <dbReference type="EMBL" id="RCL77292.1"/>
    </source>
</evidence>
<dbReference type="InterPro" id="IPR013096">
    <property type="entry name" value="Cupin_2"/>
</dbReference>
<reference evidence="3 4" key="1">
    <citation type="journal article" date="2018" name="Microbiome">
        <title>Fine metagenomic profile of the Mediterranean stratified and mixed water columns revealed by assembly and recruitment.</title>
        <authorList>
            <person name="Haro-Moreno J.M."/>
            <person name="Lopez-Perez M."/>
            <person name="De La Torre J.R."/>
            <person name="Picazo A."/>
            <person name="Camacho A."/>
            <person name="Rodriguez-Valera F."/>
        </authorList>
    </citation>
    <scope>NUCLEOTIDE SEQUENCE [LARGE SCALE GENOMIC DNA]</scope>
    <source>
        <strain evidence="3">MED-G55</strain>
    </source>
</reference>
<dbReference type="InterPro" id="IPR014710">
    <property type="entry name" value="RmlC-like_jellyroll"/>
</dbReference>
<sequence length="344" mass="37955">MQIDHWDESYYELTANAILKYTIVTPVTFYPEPGVSIKIVKYEDLVPCLNAFIDTRTPGSDKKENFTIIGPGVSENPDQYVHIKEPHGFNIGGARQPPACVNSQHSHDTAEVFFVHSGKWRFMVGETGEDADVILEAGDIISLPKQVFRGFENIGEDVGYLFAILGGDDPGKVLWAPYVFDMAKEYGLVLLEDGTLVDIAAGETVPTDKKIMPETTPEQVAALKSFTTSDLRACCIKAGEVVPLTPTDGIKTRALISQSSKLNWSHGFHITQYELETGSMTDICNFDNSDVVYVFDGELSVEVNDMTYSMYSGDTATISIGSARRFHNISERPVTFLRVQGNDA</sequence>
<dbReference type="PANTHER" id="PTHR35848">
    <property type="entry name" value="OXALATE-BINDING PROTEIN"/>
    <property type="match status" value="1"/>
</dbReference>
<dbReference type="GO" id="GO:0046872">
    <property type="term" value="F:metal ion binding"/>
    <property type="evidence" value="ECO:0007669"/>
    <property type="project" value="UniProtKB-KW"/>
</dbReference>
<protein>
    <submittedName>
        <fullName evidence="3">Cupin domain-containing protein</fullName>
    </submittedName>
</protein>
<dbReference type="InterPro" id="IPR011051">
    <property type="entry name" value="RmlC_Cupin_sf"/>
</dbReference>
<dbReference type="Pfam" id="PF07883">
    <property type="entry name" value="Cupin_2"/>
    <property type="match status" value="1"/>
</dbReference>
<keyword evidence="1" id="KW-0479">Metal-binding</keyword>
<proteinExistence type="predicted"/>
<dbReference type="SUPFAM" id="SSF51182">
    <property type="entry name" value="RmlC-like cupins"/>
    <property type="match status" value="1"/>
</dbReference>
<comment type="caution">
    <text evidence="3">The sequence shown here is derived from an EMBL/GenBank/DDBJ whole genome shotgun (WGS) entry which is preliminary data.</text>
</comment>
<name>A0A368DZL1_9PROT</name>